<feature type="transmembrane region" description="Helical" evidence="12">
    <location>
        <begin position="115"/>
        <end position="136"/>
    </location>
</feature>
<dbReference type="PRINTS" id="PR00857">
    <property type="entry name" value="MELATONINR"/>
</dbReference>
<keyword evidence="8 10" id="KW-0675">Receptor</keyword>
<gene>
    <name evidence="15" type="primary">Mtnr1b</name>
</gene>
<protein>
    <submittedName>
        <fullName evidence="15">Melatonin receptor type 1B</fullName>
    </submittedName>
</protein>
<evidence type="ECO:0000313" key="14">
    <source>
        <dbReference type="Proteomes" id="UP000515126"/>
    </source>
</evidence>
<dbReference type="SMART" id="SM01381">
    <property type="entry name" value="7TM_GPCR_Srsx"/>
    <property type="match status" value="1"/>
</dbReference>
<dbReference type="Gene3D" id="1.20.1070.10">
    <property type="entry name" value="Rhodopsin 7-helix transmembrane proteins"/>
    <property type="match status" value="1"/>
</dbReference>
<dbReference type="InterPro" id="IPR017452">
    <property type="entry name" value="GPCR_Rhodpsn_7TM"/>
</dbReference>
<keyword evidence="6 12" id="KW-0472">Membrane</keyword>
<dbReference type="AlphaFoldDB" id="A0A6P5QLB3"/>
<dbReference type="Proteomes" id="UP000515126">
    <property type="component" value="Chromosome 9"/>
</dbReference>
<dbReference type="GO" id="GO:0005886">
    <property type="term" value="C:plasma membrane"/>
    <property type="evidence" value="ECO:0007669"/>
    <property type="project" value="UniProtKB-SubCell"/>
</dbReference>
<reference evidence="15" key="1">
    <citation type="submission" date="2025-08" db="UniProtKB">
        <authorList>
            <consortium name="RefSeq"/>
        </authorList>
    </citation>
    <scope>IDENTIFICATION</scope>
</reference>
<evidence type="ECO:0000313" key="15">
    <source>
        <dbReference type="RefSeq" id="XP_021028945.1"/>
    </source>
</evidence>
<proteinExistence type="inferred from homology"/>
<accession>A0A6P5QLB3</accession>
<feature type="transmembrane region" description="Helical" evidence="12">
    <location>
        <begin position="288"/>
        <end position="311"/>
    </location>
</feature>
<dbReference type="FunFam" id="1.20.1070.10:FF:000056">
    <property type="entry name" value="Melatonin receptor type 1A"/>
    <property type="match status" value="1"/>
</dbReference>
<dbReference type="GO" id="GO:0008502">
    <property type="term" value="F:melatonin receptor activity"/>
    <property type="evidence" value="ECO:0007669"/>
    <property type="project" value="InterPro"/>
</dbReference>
<dbReference type="PANTHER" id="PTHR24228:SF54">
    <property type="entry name" value="MELATONIN RECEPTOR TYPE 1B"/>
    <property type="match status" value="1"/>
</dbReference>
<keyword evidence="9 10" id="KW-0807">Transducer</keyword>
<dbReference type="InterPro" id="IPR000025">
    <property type="entry name" value="Melatonin_rcpt"/>
</dbReference>
<evidence type="ECO:0000256" key="5">
    <source>
        <dbReference type="ARBA" id="ARBA00023040"/>
    </source>
</evidence>
<dbReference type="GeneID" id="110302494"/>
<evidence type="ECO:0000256" key="1">
    <source>
        <dbReference type="ARBA" id="ARBA00004651"/>
    </source>
</evidence>
<evidence type="ECO:0000256" key="7">
    <source>
        <dbReference type="ARBA" id="ARBA00023157"/>
    </source>
</evidence>
<keyword evidence="5 10" id="KW-0297">G-protein coupled receptor</keyword>
<evidence type="ECO:0000256" key="9">
    <source>
        <dbReference type="ARBA" id="ARBA00023224"/>
    </source>
</evidence>
<evidence type="ECO:0000256" key="3">
    <source>
        <dbReference type="ARBA" id="ARBA00022692"/>
    </source>
</evidence>
<dbReference type="PRINTS" id="PR00237">
    <property type="entry name" value="GPCRRHODOPSN"/>
</dbReference>
<keyword evidence="4 12" id="KW-1133">Transmembrane helix</keyword>
<dbReference type="InterPro" id="IPR000276">
    <property type="entry name" value="GPCR_Rhodpsn"/>
</dbReference>
<sequence>MPENSSIANCCEASGLAARPSWSGSAGAGPPVTPRAPWVAPMLSTVVVVTTAVDFVGNLLVILSVLRNRKLRNAGNLFVVSLALADLVVALYPYPLILVAIIHDGWALGEAHCKASAFVMGLSVIGSVFNITAIAINRYCCICHSATYHRVCSHWYTPIYISLVWLLTLVALVPNFFVGSLEYDPRIYSCTFIQTASKQYTAAVVAIHFLLPIAVVSFCYLRIWVLVLQARRKAKAERKLRPRPSDLRSFLTMFAVFVVFAICWAPLNCIGLAVAINPEAMALQVPEGLFVTSYFLAYFNSCLNAIVYGLLNQNFRREYKRILLAVWNTRRRCIQRASKRCLTEEPQGPAPPAARATVPAKEGPL</sequence>
<keyword evidence="14" id="KW-1185">Reference proteome</keyword>
<organism evidence="14 15">
    <name type="scientific">Mus caroli</name>
    <name type="common">Ryukyu mouse</name>
    <name type="synonym">Ricefield mouse</name>
    <dbReference type="NCBI Taxonomy" id="10089"/>
    <lineage>
        <taxon>Eukaryota</taxon>
        <taxon>Metazoa</taxon>
        <taxon>Chordata</taxon>
        <taxon>Craniata</taxon>
        <taxon>Vertebrata</taxon>
        <taxon>Euteleostomi</taxon>
        <taxon>Mammalia</taxon>
        <taxon>Eutheria</taxon>
        <taxon>Euarchontoglires</taxon>
        <taxon>Glires</taxon>
        <taxon>Rodentia</taxon>
        <taxon>Myomorpha</taxon>
        <taxon>Muroidea</taxon>
        <taxon>Muridae</taxon>
        <taxon>Murinae</taxon>
        <taxon>Mus</taxon>
        <taxon>Mus</taxon>
    </lineage>
</organism>
<dbReference type="Pfam" id="PF00001">
    <property type="entry name" value="7tm_1"/>
    <property type="match status" value="1"/>
</dbReference>
<feature type="transmembrane region" description="Helical" evidence="12">
    <location>
        <begin position="38"/>
        <end position="65"/>
    </location>
</feature>
<evidence type="ECO:0000256" key="4">
    <source>
        <dbReference type="ARBA" id="ARBA00022989"/>
    </source>
</evidence>
<feature type="transmembrane region" description="Helical" evidence="12">
    <location>
        <begin position="249"/>
        <end position="276"/>
    </location>
</feature>
<feature type="transmembrane region" description="Helical" evidence="12">
    <location>
        <begin position="200"/>
        <end position="228"/>
    </location>
</feature>
<name>A0A6P5QLB3_MUSCR</name>
<evidence type="ECO:0000256" key="10">
    <source>
        <dbReference type="RuleBase" id="RU000688"/>
    </source>
</evidence>
<dbReference type="SUPFAM" id="SSF81321">
    <property type="entry name" value="Family A G protein-coupled receptor-like"/>
    <property type="match status" value="1"/>
</dbReference>
<dbReference type="RefSeq" id="XP_021028945.1">
    <property type="nucleotide sequence ID" value="XM_021173286.1"/>
</dbReference>
<feature type="domain" description="G-protein coupled receptors family 1 profile" evidence="13">
    <location>
        <begin position="57"/>
        <end position="308"/>
    </location>
</feature>
<dbReference type="GO" id="GO:0050796">
    <property type="term" value="P:regulation of insulin secretion"/>
    <property type="evidence" value="ECO:0007669"/>
    <property type="project" value="Ensembl"/>
</dbReference>
<comment type="subcellular location">
    <subcellularLocation>
        <location evidence="1">Cell membrane</location>
        <topology evidence="1">Multi-pass membrane protein</topology>
    </subcellularLocation>
</comment>
<evidence type="ECO:0000259" key="13">
    <source>
        <dbReference type="PROSITE" id="PS50262"/>
    </source>
</evidence>
<dbReference type="KEGG" id="mcal:110302494"/>
<dbReference type="PROSITE" id="PS00237">
    <property type="entry name" value="G_PROTEIN_RECEP_F1_1"/>
    <property type="match status" value="1"/>
</dbReference>
<evidence type="ECO:0000256" key="12">
    <source>
        <dbReference type="SAM" id="Phobius"/>
    </source>
</evidence>
<dbReference type="PANTHER" id="PTHR24228">
    <property type="entry name" value="B2 BRADYKININ RECEPTOR/ANGIOTENSIN II RECEPTOR"/>
    <property type="match status" value="1"/>
</dbReference>
<evidence type="ECO:0000256" key="8">
    <source>
        <dbReference type="ARBA" id="ARBA00023170"/>
    </source>
</evidence>
<feature type="compositionally biased region" description="Low complexity" evidence="11">
    <location>
        <begin position="353"/>
        <end position="365"/>
    </location>
</feature>
<evidence type="ECO:0000256" key="11">
    <source>
        <dbReference type="SAM" id="MobiDB-lite"/>
    </source>
</evidence>
<feature type="transmembrane region" description="Helical" evidence="12">
    <location>
        <begin position="157"/>
        <end position="180"/>
    </location>
</feature>
<feature type="region of interest" description="Disordered" evidence="11">
    <location>
        <begin position="343"/>
        <end position="365"/>
    </location>
</feature>
<comment type="similarity">
    <text evidence="10">Belongs to the G-protein coupled receptor 1 family.</text>
</comment>
<evidence type="ECO:0000256" key="2">
    <source>
        <dbReference type="ARBA" id="ARBA00022475"/>
    </source>
</evidence>
<evidence type="ECO:0000256" key="6">
    <source>
        <dbReference type="ARBA" id="ARBA00023136"/>
    </source>
</evidence>
<dbReference type="CTD" id="4544"/>
<dbReference type="GO" id="GO:0042593">
    <property type="term" value="P:glucose homeostasis"/>
    <property type="evidence" value="ECO:0007669"/>
    <property type="project" value="Ensembl"/>
</dbReference>
<keyword evidence="3 10" id="KW-0812">Transmembrane</keyword>
<dbReference type="PROSITE" id="PS50262">
    <property type="entry name" value="G_PROTEIN_RECEP_F1_2"/>
    <property type="match status" value="1"/>
</dbReference>
<keyword evidence="2" id="KW-1003">Cell membrane</keyword>
<keyword evidence="7" id="KW-1015">Disulfide bond</keyword>
<feature type="transmembrane region" description="Helical" evidence="12">
    <location>
        <begin position="77"/>
        <end position="103"/>
    </location>
</feature>